<feature type="region of interest" description="Disordered" evidence="1">
    <location>
        <begin position="1"/>
        <end position="158"/>
    </location>
</feature>
<proteinExistence type="predicted"/>
<feature type="transmembrane region" description="Helical" evidence="2">
    <location>
        <begin position="445"/>
        <end position="464"/>
    </location>
</feature>
<keyword evidence="2" id="KW-0472">Membrane</keyword>
<evidence type="ECO:0000313" key="3">
    <source>
        <dbReference type="EMBL" id="KAK9057153.1"/>
    </source>
</evidence>
<evidence type="ECO:0000256" key="2">
    <source>
        <dbReference type="SAM" id="Phobius"/>
    </source>
</evidence>
<feature type="region of interest" description="Disordered" evidence="1">
    <location>
        <begin position="172"/>
        <end position="209"/>
    </location>
</feature>
<dbReference type="PANTHER" id="PTHR34562">
    <property type="entry name" value="WPP DOMAIN-INTERACTING PROTEIN 2"/>
    <property type="match status" value="1"/>
</dbReference>
<sequence>MDLGSGTKVKDNGNCDAENVDTKSTEAVEVEGTLGKTKELFPGGSIGLSPSPATKGRGLKKWRRIHRESGKESINNFDSTRKRGMAPVGMKQSEGSSSSTNAMSNVVGNPLDFNSIFGDLSSRKGPDLASRADSENSEDRNSRSSTAASAPRGNHELPVVGLGFSLIGKDSGVLVEPSDRQEKGRNLTKKARGGKIKKENSISSMESDSRSSNFVFLQAANSMKSNGRPNGSSGNYDGDDSDDARNGDTSNHVSQTTFSKYEADYENVSHEDLAGENPWEVKEEKIDDHVGCGVPAALVELVFPLHLAQEALQREVQKLRDVGKEDVLSSDDWVQPPGFQSNDAHLQSKLEEAFVMLELKNTKISELESTLDSTNIKNEYEELVTKRIAAEVEYLVISKTIQSLKAGQIDLTAEQKNISATATTAAAAPPELEDAKNLKNTVWRYVFRSIIQLVLLLVVLYIFVSKFSFNKTVEVIPT</sequence>
<dbReference type="InterPro" id="IPR044696">
    <property type="entry name" value="WIP1/2/3"/>
</dbReference>
<protein>
    <submittedName>
        <fullName evidence="3">Uncharacterized protein</fullName>
    </submittedName>
</protein>
<keyword evidence="4" id="KW-1185">Reference proteome</keyword>
<name>A0AAP0CLH5_9ASTR</name>
<feature type="region of interest" description="Disordered" evidence="1">
    <location>
        <begin position="222"/>
        <end position="255"/>
    </location>
</feature>
<reference evidence="3 4" key="1">
    <citation type="submission" date="2024-04" db="EMBL/GenBank/DDBJ databases">
        <title>The reference genome of an endangered Asteraceae, Deinandra increscens subsp. villosa, native to the Central Coast of California.</title>
        <authorList>
            <person name="Guilliams M."/>
            <person name="Hasenstab-Lehman K."/>
            <person name="Meyer R."/>
            <person name="Mcevoy S."/>
        </authorList>
    </citation>
    <scope>NUCLEOTIDE SEQUENCE [LARGE SCALE GENOMIC DNA]</scope>
    <source>
        <tissue evidence="3">Leaf</tissue>
    </source>
</reference>
<dbReference type="PANTHER" id="PTHR34562:SF8">
    <property type="entry name" value="WPP DOMAIN-INTERACTING PROTEIN 1"/>
    <property type="match status" value="1"/>
</dbReference>
<feature type="compositionally biased region" description="Polar residues" evidence="1">
    <location>
        <begin position="93"/>
        <end position="107"/>
    </location>
</feature>
<accession>A0AAP0CLH5</accession>
<gene>
    <name evidence="3" type="ORF">SSX86_024520</name>
</gene>
<evidence type="ECO:0000256" key="1">
    <source>
        <dbReference type="SAM" id="MobiDB-lite"/>
    </source>
</evidence>
<evidence type="ECO:0000313" key="4">
    <source>
        <dbReference type="Proteomes" id="UP001408789"/>
    </source>
</evidence>
<organism evidence="3 4">
    <name type="scientific">Deinandra increscens subsp. villosa</name>
    <dbReference type="NCBI Taxonomy" id="3103831"/>
    <lineage>
        <taxon>Eukaryota</taxon>
        <taxon>Viridiplantae</taxon>
        <taxon>Streptophyta</taxon>
        <taxon>Embryophyta</taxon>
        <taxon>Tracheophyta</taxon>
        <taxon>Spermatophyta</taxon>
        <taxon>Magnoliopsida</taxon>
        <taxon>eudicotyledons</taxon>
        <taxon>Gunneridae</taxon>
        <taxon>Pentapetalae</taxon>
        <taxon>asterids</taxon>
        <taxon>campanulids</taxon>
        <taxon>Asterales</taxon>
        <taxon>Asteraceae</taxon>
        <taxon>Asteroideae</taxon>
        <taxon>Heliantheae alliance</taxon>
        <taxon>Madieae</taxon>
        <taxon>Madiinae</taxon>
        <taxon>Deinandra</taxon>
    </lineage>
</organism>
<feature type="compositionally biased region" description="Basic residues" evidence="1">
    <location>
        <begin position="57"/>
        <end position="66"/>
    </location>
</feature>
<feature type="compositionally biased region" description="Basic and acidic residues" evidence="1">
    <location>
        <begin position="121"/>
        <end position="142"/>
    </location>
</feature>
<keyword evidence="2" id="KW-0812">Transmembrane</keyword>
<dbReference type="AlphaFoldDB" id="A0AAP0CLH5"/>
<dbReference type="Proteomes" id="UP001408789">
    <property type="component" value="Unassembled WGS sequence"/>
</dbReference>
<feature type="compositionally biased region" description="Basic residues" evidence="1">
    <location>
        <begin position="186"/>
        <end position="195"/>
    </location>
</feature>
<keyword evidence="2" id="KW-1133">Transmembrane helix</keyword>
<dbReference type="EMBL" id="JBCNJP010000024">
    <property type="protein sequence ID" value="KAK9057153.1"/>
    <property type="molecule type" value="Genomic_DNA"/>
</dbReference>
<comment type="caution">
    <text evidence="3">The sequence shown here is derived from an EMBL/GenBank/DDBJ whole genome shotgun (WGS) entry which is preliminary data.</text>
</comment>